<name>A0AAV3PUH2_LITER</name>
<proteinExistence type="predicted"/>
<evidence type="ECO:0000313" key="1">
    <source>
        <dbReference type="EMBL" id="GAA0154577.1"/>
    </source>
</evidence>
<keyword evidence="2" id="KW-1185">Reference proteome</keyword>
<dbReference type="EMBL" id="BAABME010018655">
    <property type="protein sequence ID" value="GAA0154577.1"/>
    <property type="molecule type" value="Genomic_DNA"/>
</dbReference>
<organism evidence="1 2">
    <name type="scientific">Lithospermum erythrorhizon</name>
    <name type="common">Purple gromwell</name>
    <name type="synonym">Lithospermum officinale var. erythrorhizon</name>
    <dbReference type="NCBI Taxonomy" id="34254"/>
    <lineage>
        <taxon>Eukaryota</taxon>
        <taxon>Viridiplantae</taxon>
        <taxon>Streptophyta</taxon>
        <taxon>Embryophyta</taxon>
        <taxon>Tracheophyta</taxon>
        <taxon>Spermatophyta</taxon>
        <taxon>Magnoliopsida</taxon>
        <taxon>eudicotyledons</taxon>
        <taxon>Gunneridae</taxon>
        <taxon>Pentapetalae</taxon>
        <taxon>asterids</taxon>
        <taxon>lamiids</taxon>
        <taxon>Boraginales</taxon>
        <taxon>Boraginaceae</taxon>
        <taxon>Boraginoideae</taxon>
        <taxon>Lithospermeae</taxon>
        <taxon>Lithospermum</taxon>
    </lineage>
</organism>
<dbReference type="Proteomes" id="UP001454036">
    <property type="component" value="Unassembled WGS sequence"/>
</dbReference>
<accession>A0AAV3PUH2</accession>
<sequence>MLDTCFDGKPTSENSWLCFIYGFRKQWSSVKDVVTKDQFTAGKTTTQLSEELNAFARHYRDSSMDVLELMRQFHSMVVDLRFNEKSRDYYMQ</sequence>
<evidence type="ECO:0000313" key="2">
    <source>
        <dbReference type="Proteomes" id="UP001454036"/>
    </source>
</evidence>
<protein>
    <submittedName>
        <fullName evidence="1">Uncharacterized protein</fullName>
    </submittedName>
</protein>
<dbReference type="AlphaFoldDB" id="A0AAV3PUH2"/>
<comment type="caution">
    <text evidence="1">The sequence shown here is derived from an EMBL/GenBank/DDBJ whole genome shotgun (WGS) entry which is preliminary data.</text>
</comment>
<reference evidence="1 2" key="1">
    <citation type="submission" date="2024-01" db="EMBL/GenBank/DDBJ databases">
        <title>The complete chloroplast genome sequence of Lithospermum erythrorhizon: insights into the phylogenetic relationship among Boraginaceae species and the maternal lineages of purple gromwells.</title>
        <authorList>
            <person name="Okada T."/>
            <person name="Watanabe K."/>
        </authorList>
    </citation>
    <scope>NUCLEOTIDE SEQUENCE [LARGE SCALE GENOMIC DNA]</scope>
</reference>
<gene>
    <name evidence="1" type="ORF">LIER_37917</name>
</gene>